<keyword evidence="2" id="KW-0804">Transcription</keyword>
<gene>
    <name evidence="6" type="ORF">ZIOFF_027740</name>
</gene>
<dbReference type="InterPro" id="IPR001005">
    <property type="entry name" value="SANT/Myb"/>
</dbReference>
<keyword evidence="1" id="KW-0805">Transcription regulation</keyword>
<feature type="region of interest" description="Disordered" evidence="4">
    <location>
        <begin position="79"/>
        <end position="109"/>
    </location>
</feature>
<dbReference type="InterPro" id="IPR046955">
    <property type="entry name" value="PHR1-like"/>
</dbReference>
<keyword evidence="3" id="KW-0539">Nucleus</keyword>
<dbReference type="EMBL" id="JACMSC010000008">
    <property type="protein sequence ID" value="KAG6509735.1"/>
    <property type="molecule type" value="Genomic_DNA"/>
</dbReference>
<dbReference type="Proteomes" id="UP000734854">
    <property type="component" value="Unassembled WGS sequence"/>
</dbReference>
<evidence type="ECO:0000256" key="2">
    <source>
        <dbReference type="ARBA" id="ARBA00023163"/>
    </source>
</evidence>
<keyword evidence="7" id="KW-1185">Reference proteome</keyword>
<dbReference type="PANTHER" id="PTHR31314">
    <property type="entry name" value="MYB FAMILY TRANSCRIPTION FACTOR PHL7-LIKE"/>
    <property type="match status" value="1"/>
</dbReference>
<sequence length="207" mass="23732">MMTRALERRGVRHYNRSETPRIRWTQELHGLFIEAVHSLGGLEKATPKQILQMMGVKELNISQVKSHLQMCRITNSQSTIDYNSQSKQKHSRKRKGRAYTSSPLYSQDSHQNSTFNSNCMFQLPSFEQLMSEWMLKNPSNHTNETVAAKEMDEQNAATKEETECWATSSSADVHERDVSETRSRDFCQHLNLELTISSSCSCPCALL</sequence>
<feature type="compositionally biased region" description="Polar residues" evidence="4">
    <location>
        <begin position="99"/>
        <end position="109"/>
    </location>
</feature>
<evidence type="ECO:0000256" key="3">
    <source>
        <dbReference type="ARBA" id="ARBA00023242"/>
    </source>
</evidence>
<dbReference type="InterPro" id="IPR006447">
    <property type="entry name" value="Myb_dom_plants"/>
</dbReference>
<dbReference type="OrthoDB" id="551907at2759"/>
<reference evidence="6 7" key="1">
    <citation type="submission" date="2020-08" db="EMBL/GenBank/DDBJ databases">
        <title>Plant Genome Project.</title>
        <authorList>
            <person name="Zhang R.-G."/>
        </authorList>
    </citation>
    <scope>NUCLEOTIDE SEQUENCE [LARGE SCALE GENOMIC DNA]</scope>
    <source>
        <tissue evidence="6">Rhizome</tissue>
    </source>
</reference>
<comment type="caution">
    <text evidence="6">The sequence shown here is derived from an EMBL/GenBank/DDBJ whole genome shotgun (WGS) entry which is preliminary data.</text>
</comment>
<evidence type="ECO:0000313" key="6">
    <source>
        <dbReference type="EMBL" id="KAG6509735.1"/>
    </source>
</evidence>
<evidence type="ECO:0000259" key="5">
    <source>
        <dbReference type="Pfam" id="PF00249"/>
    </source>
</evidence>
<dbReference type="GO" id="GO:0003700">
    <property type="term" value="F:DNA-binding transcription factor activity"/>
    <property type="evidence" value="ECO:0007669"/>
    <property type="project" value="InterPro"/>
</dbReference>
<dbReference type="AlphaFoldDB" id="A0A8J5GLW0"/>
<name>A0A8J5GLW0_ZINOF</name>
<dbReference type="PANTHER" id="PTHR31314:SF113">
    <property type="entry name" value="MYB FAMILY TRANSCRIPTION FACTOR MPH1"/>
    <property type="match status" value="1"/>
</dbReference>
<protein>
    <recommendedName>
        <fullName evidence="5">Myb-like domain-containing protein</fullName>
    </recommendedName>
</protein>
<feature type="compositionally biased region" description="Basic residues" evidence="4">
    <location>
        <begin position="87"/>
        <end position="97"/>
    </location>
</feature>
<dbReference type="GO" id="GO:0003677">
    <property type="term" value="F:DNA binding"/>
    <property type="evidence" value="ECO:0007669"/>
    <property type="project" value="InterPro"/>
</dbReference>
<evidence type="ECO:0000256" key="1">
    <source>
        <dbReference type="ARBA" id="ARBA00023015"/>
    </source>
</evidence>
<dbReference type="Pfam" id="PF00249">
    <property type="entry name" value="Myb_DNA-binding"/>
    <property type="match status" value="1"/>
</dbReference>
<evidence type="ECO:0000313" key="7">
    <source>
        <dbReference type="Proteomes" id="UP000734854"/>
    </source>
</evidence>
<evidence type="ECO:0000256" key="4">
    <source>
        <dbReference type="SAM" id="MobiDB-lite"/>
    </source>
</evidence>
<proteinExistence type="predicted"/>
<accession>A0A8J5GLW0</accession>
<feature type="domain" description="Myb-like" evidence="5">
    <location>
        <begin position="23"/>
        <end position="71"/>
    </location>
</feature>
<organism evidence="6 7">
    <name type="scientific">Zingiber officinale</name>
    <name type="common">Ginger</name>
    <name type="synonym">Amomum zingiber</name>
    <dbReference type="NCBI Taxonomy" id="94328"/>
    <lineage>
        <taxon>Eukaryota</taxon>
        <taxon>Viridiplantae</taxon>
        <taxon>Streptophyta</taxon>
        <taxon>Embryophyta</taxon>
        <taxon>Tracheophyta</taxon>
        <taxon>Spermatophyta</taxon>
        <taxon>Magnoliopsida</taxon>
        <taxon>Liliopsida</taxon>
        <taxon>Zingiberales</taxon>
        <taxon>Zingiberaceae</taxon>
        <taxon>Zingiber</taxon>
    </lineage>
</organism>
<dbReference type="NCBIfam" id="TIGR01557">
    <property type="entry name" value="myb_SHAQKYF"/>
    <property type="match status" value="1"/>
</dbReference>